<dbReference type="InterPro" id="IPR032834">
    <property type="entry name" value="NatK-like_C"/>
</dbReference>
<dbReference type="Proteomes" id="UP000018141">
    <property type="component" value="Unassembled WGS sequence"/>
</dbReference>
<feature type="domain" description="Sensor histidine kinase NatK-like C-terminal" evidence="1">
    <location>
        <begin position="83"/>
        <end position="187"/>
    </location>
</feature>
<dbReference type="SUPFAM" id="SSF55874">
    <property type="entry name" value="ATPase domain of HSP90 chaperone/DNA topoisomerase II/histidine kinase"/>
    <property type="match status" value="1"/>
</dbReference>
<dbReference type="InterPro" id="IPR036890">
    <property type="entry name" value="HATPase_C_sf"/>
</dbReference>
<organism evidence="2 3">
    <name type="scientific">Bacteroides pectinophilus CAG:437</name>
    <dbReference type="NCBI Taxonomy" id="1263051"/>
    <lineage>
        <taxon>Bacteria</taxon>
        <taxon>Bacillati</taxon>
        <taxon>Bacillota</taxon>
        <taxon>Clostridia</taxon>
        <taxon>Eubacteriales</taxon>
    </lineage>
</organism>
<accession>R7AP48</accession>
<evidence type="ECO:0000313" key="3">
    <source>
        <dbReference type="Proteomes" id="UP000018141"/>
    </source>
</evidence>
<dbReference type="Pfam" id="PF14501">
    <property type="entry name" value="HATPase_c_5"/>
    <property type="match status" value="1"/>
</dbReference>
<comment type="caution">
    <text evidence="2">The sequence shown here is derived from an EMBL/GenBank/DDBJ whole genome shotgun (WGS) entry which is preliminary data.</text>
</comment>
<gene>
    <name evidence="2" type="ORF">BN656_01534</name>
</gene>
<dbReference type="EMBL" id="CBHH010000046">
    <property type="protein sequence ID" value="CDD57314.1"/>
    <property type="molecule type" value="Genomic_DNA"/>
</dbReference>
<evidence type="ECO:0000313" key="2">
    <source>
        <dbReference type="EMBL" id="CDD57314.1"/>
    </source>
</evidence>
<name>R7AP48_9FIRM</name>
<dbReference type="AlphaFoldDB" id="R7AP48"/>
<proteinExistence type="predicted"/>
<reference evidence="2" key="1">
    <citation type="submission" date="2012-11" db="EMBL/GenBank/DDBJ databases">
        <title>Dependencies among metagenomic species, viruses, plasmids and units of genetic variation.</title>
        <authorList>
            <person name="Nielsen H.B."/>
            <person name="Almeida M."/>
            <person name="Juncker A.S."/>
            <person name="Rasmussen S."/>
            <person name="Li J."/>
            <person name="Sunagawa S."/>
            <person name="Plichta D."/>
            <person name="Gautier L."/>
            <person name="Le Chatelier E."/>
            <person name="Peletier E."/>
            <person name="Bonde I."/>
            <person name="Nielsen T."/>
            <person name="Manichanh C."/>
            <person name="Arumugam M."/>
            <person name="Batto J."/>
            <person name="Santos M.B.Q.D."/>
            <person name="Blom N."/>
            <person name="Borruel N."/>
            <person name="Burgdorf K.S."/>
            <person name="Boumezbeur F."/>
            <person name="Casellas F."/>
            <person name="Dore J."/>
            <person name="Guarner F."/>
            <person name="Hansen T."/>
            <person name="Hildebrand F."/>
            <person name="Kaas R.S."/>
            <person name="Kennedy S."/>
            <person name="Kristiansen K."/>
            <person name="Kultima J.R."/>
            <person name="Leonard P."/>
            <person name="Levenez F."/>
            <person name="Lund O."/>
            <person name="Moumen B."/>
            <person name="Le Paslier D."/>
            <person name="Pons N."/>
            <person name="Pedersen O."/>
            <person name="Prifti E."/>
            <person name="Qin J."/>
            <person name="Raes J."/>
            <person name="Tap J."/>
            <person name="Tims S."/>
            <person name="Ussery D.W."/>
            <person name="Yamada T."/>
            <person name="MetaHit consortium"/>
            <person name="Renault P."/>
            <person name="Sicheritz-Ponten T."/>
            <person name="Bork P."/>
            <person name="Wang J."/>
            <person name="Brunak S."/>
            <person name="Ehrlich S.D."/>
        </authorList>
    </citation>
    <scope>NUCLEOTIDE SEQUENCE [LARGE SCALE GENOMIC DNA]</scope>
</reference>
<protein>
    <recommendedName>
        <fullName evidence="1">Sensor histidine kinase NatK-like C-terminal domain-containing protein</fullName>
    </recommendedName>
</protein>
<evidence type="ECO:0000259" key="1">
    <source>
        <dbReference type="Pfam" id="PF14501"/>
    </source>
</evidence>
<dbReference type="Gene3D" id="3.30.565.10">
    <property type="entry name" value="Histidine kinase-like ATPase, C-terminal domain"/>
    <property type="match status" value="1"/>
</dbReference>
<sequence>MRHDFRQSIAVIMNLVQTANYDALSDYIKDYTDNIPHNDTTAYCSNVCVNALLNYYSDIMSNNNIALNWRIELPGNLSISDTELCGMLGNLLENVSDACSNVADSPRYHNMSVSIMHEDELYIVSTNNFDGNTEFYDGIYHSTKADTLSSSGQCGIGLASIIATAQKYGGTARFRNTANEFFIDIMFKI</sequence>